<accession>E4TV92</accession>
<keyword evidence="1" id="KW-0472">Membrane</keyword>
<dbReference type="KEGG" id="mtt:Ftrac_3183"/>
<dbReference type="AlphaFoldDB" id="E4TV92"/>
<dbReference type="Pfam" id="PF09601">
    <property type="entry name" value="DUF2459"/>
    <property type="match status" value="1"/>
</dbReference>
<keyword evidence="1" id="KW-0812">Transmembrane</keyword>
<reference evidence="2 3" key="1">
    <citation type="journal article" date="2011" name="Stand. Genomic Sci.">
        <title>Complete genome sequence of Marivirga tractuosa type strain (H-43).</title>
        <authorList>
            <person name="Pagani I."/>
            <person name="Chertkov O."/>
            <person name="Lapidus A."/>
            <person name="Lucas S."/>
            <person name="Del Rio T.G."/>
            <person name="Tice H."/>
            <person name="Copeland A."/>
            <person name="Cheng J.F."/>
            <person name="Nolan M."/>
            <person name="Saunders E."/>
            <person name="Pitluck S."/>
            <person name="Held B."/>
            <person name="Goodwin L."/>
            <person name="Liolios K."/>
            <person name="Ovchinikova G."/>
            <person name="Ivanova N."/>
            <person name="Mavromatis K."/>
            <person name="Pati A."/>
            <person name="Chen A."/>
            <person name="Palaniappan K."/>
            <person name="Land M."/>
            <person name="Hauser L."/>
            <person name="Jeffries C.D."/>
            <person name="Detter J.C."/>
            <person name="Han C."/>
            <person name="Tapia R."/>
            <person name="Ngatchou-Djao O.D."/>
            <person name="Rohde M."/>
            <person name="Goker M."/>
            <person name="Spring S."/>
            <person name="Sikorski J."/>
            <person name="Woyke T."/>
            <person name="Bristow J."/>
            <person name="Eisen J.A."/>
            <person name="Markowitz V."/>
            <person name="Hugenholtz P."/>
            <person name="Klenk H.P."/>
            <person name="Kyrpides N.C."/>
        </authorList>
    </citation>
    <scope>NUCLEOTIDE SEQUENCE [LARGE SCALE GENOMIC DNA]</scope>
    <source>
        <strain evidence="3">ATCC 23168 / DSM 4126 / NBRC 15989 / NCIMB 1408 / VKM B-1430 / H-43</strain>
    </source>
</reference>
<dbReference type="RefSeq" id="WP_013455299.1">
    <property type="nucleotide sequence ID" value="NC_014759.1"/>
</dbReference>
<organism evidence="2 3">
    <name type="scientific">Marivirga tractuosa (strain ATCC 23168 / DSM 4126 / NBRC 15989 / NCIMB 1408 / VKM B-1430 / H-43)</name>
    <name type="common">Microscilla tractuosa</name>
    <name type="synonym">Flexibacter tractuosus</name>
    <dbReference type="NCBI Taxonomy" id="643867"/>
    <lineage>
        <taxon>Bacteria</taxon>
        <taxon>Pseudomonadati</taxon>
        <taxon>Bacteroidota</taxon>
        <taxon>Cytophagia</taxon>
        <taxon>Cytophagales</taxon>
        <taxon>Marivirgaceae</taxon>
        <taxon>Marivirga</taxon>
    </lineage>
</organism>
<dbReference type="Proteomes" id="UP000008720">
    <property type="component" value="Chromosome"/>
</dbReference>
<dbReference type="EMBL" id="CP002349">
    <property type="protein sequence ID" value="ADR23157.1"/>
    <property type="molecule type" value="Genomic_DNA"/>
</dbReference>
<feature type="transmembrane region" description="Helical" evidence="1">
    <location>
        <begin position="12"/>
        <end position="33"/>
    </location>
</feature>
<evidence type="ECO:0008006" key="4">
    <source>
        <dbReference type="Google" id="ProtNLM"/>
    </source>
</evidence>
<keyword evidence="3" id="KW-1185">Reference proteome</keyword>
<proteinExistence type="predicted"/>
<evidence type="ECO:0000313" key="2">
    <source>
        <dbReference type="EMBL" id="ADR23157.1"/>
    </source>
</evidence>
<dbReference type="STRING" id="643867.Ftrac_3183"/>
<dbReference type="InterPro" id="IPR011727">
    <property type="entry name" value="CHP02117"/>
</dbReference>
<protein>
    <recommendedName>
        <fullName evidence="4">DUF2459 domain-containing protein</fullName>
    </recommendedName>
</protein>
<dbReference type="OrthoDB" id="211174at2"/>
<name>E4TV92_MARTH</name>
<evidence type="ECO:0000313" key="3">
    <source>
        <dbReference type="Proteomes" id="UP000008720"/>
    </source>
</evidence>
<keyword evidence="1" id="KW-1133">Transmembrane helix</keyword>
<gene>
    <name evidence="2" type="ordered locus">Ftrac_3183</name>
</gene>
<dbReference type="eggNOG" id="ENOG502Z9A2">
    <property type="taxonomic scope" value="Bacteria"/>
</dbReference>
<dbReference type="HOGENOM" id="CLU_086263_0_0_10"/>
<evidence type="ECO:0000256" key="1">
    <source>
        <dbReference type="SAM" id="Phobius"/>
    </source>
</evidence>
<sequence length="215" mass="25120">MKTLRKIFKCTLYFLLVPASYIVVSLTLSAITIERNKSDEVPDKTIYLASNGVHLDIVLPKEGIESKLLSHLRHKPNENYLAFGWGDKEFYLNTPTWNDLTLNTAFKAVFFKGSALIHVTRYQNKQSHWIKIEITESELRKLNNYLYETFELNNNEEKILLKRQGYTTRDDFYKAKGSFSFYKTCNSWVNTGFKSSGMKSCLWTPFDFGLMNKYK</sequence>